<dbReference type="AlphaFoldDB" id="L8J9U9"/>
<keyword evidence="3" id="KW-1185">Reference proteome</keyword>
<protein>
    <recommendedName>
        <fullName evidence="4">Outer membrane protein beta-barrel domain-containing protein</fullName>
    </recommendedName>
</protein>
<feature type="chain" id="PRO_5003992882" description="Outer membrane protein beta-barrel domain-containing protein" evidence="1">
    <location>
        <begin position="23"/>
        <end position="216"/>
    </location>
</feature>
<name>L8J9U9_9GAMM</name>
<feature type="signal peptide" evidence="1">
    <location>
        <begin position="1"/>
        <end position="22"/>
    </location>
</feature>
<gene>
    <name evidence="2" type="ORF">C942_00733</name>
</gene>
<proteinExistence type="predicted"/>
<comment type="caution">
    <text evidence="2">The sequence shown here is derived from an EMBL/GenBank/DDBJ whole genome shotgun (WGS) entry which is preliminary data.</text>
</comment>
<dbReference type="Gene3D" id="2.40.160.20">
    <property type="match status" value="1"/>
</dbReference>
<evidence type="ECO:0000313" key="2">
    <source>
        <dbReference type="EMBL" id="ELR65650.1"/>
    </source>
</evidence>
<dbReference type="EMBL" id="AMZO01000016">
    <property type="protein sequence ID" value="ELR65650.1"/>
    <property type="molecule type" value="Genomic_DNA"/>
</dbReference>
<accession>L8J9U9</accession>
<evidence type="ECO:0000256" key="1">
    <source>
        <dbReference type="SAM" id="SignalP"/>
    </source>
</evidence>
<organism evidence="2 3">
    <name type="scientific">Photobacterium marinum</name>
    <dbReference type="NCBI Taxonomy" id="1056511"/>
    <lineage>
        <taxon>Bacteria</taxon>
        <taxon>Pseudomonadati</taxon>
        <taxon>Pseudomonadota</taxon>
        <taxon>Gammaproteobacteria</taxon>
        <taxon>Vibrionales</taxon>
        <taxon>Vibrionaceae</taxon>
        <taxon>Photobacterium</taxon>
    </lineage>
</organism>
<sequence>MQIRKWIFSGVFLLCPLPQAMAEGDDSIFRTPSVKLSIVKSTGNTKVSSKGQFDDVPFNSSNLITPVLTLIQPPAYFSDDTRWGYHTELSTTYFELDYDKDDKRYRDGDFEGISFSLTPVLFYQWGDKTLCGHCKSSRLEFGVGLNYLNAEGDLVTDQGEEVIFDSTGFGFNSHIGFVVNYKQWELSLRYVAPTRIDEQDVDVRHALSSIGLGYRF</sequence>
<dbReference type="PATRIC" id="fig|1056511.3.peg.2222"/>
<dbReference type="RefSeq" id="WP_007465570.1">
    <property type="nucleotide sequence ID" value="NZ_AMZO01000016.1"/>
</dbReference>
<reference evidence="2 3" key="1">
    <citation type="submission" date="2012-12" db="EMBL/GenBank/DDBJ databases">
        <title>Genome Assembly of Photobacterium sp. AK15.</title>
        <authorList>
            <person name="Khatri I."/>
            <person name="Vaidya B."/>
            <person name="Srinivas T.N.R."/>
            <person name="Subramanian S."/>
            <person name="Pinnaka A."/>
        </authorList>
    </citation>
    <scope>NUCLEOTIDE SEQUENCE [LARGE SCALE GENOMIC DNA]</scope>
    <source>
        <strain evidence="2 3">AK15</strain>
    </source>
</reference>
<evidence type="ECO:0000313" key="3">
    <source>
        <dbReference type="Proteomes" id="UP000011134"/>
    </source>
</evidence>
<dbReference type="OrthoDB" id="5813108at2"/>
<evidence type="ECO:0008006" key="4">
    <source>
        <dbReference type="Google" id="ProtNLM"/>
    </source>
</evidence>
<keyword evidence="1" id="KW-0732">Signal</keyword>
<dbReference type="Proteomes" id="UP000011134">
    <property type="component" value="Unassembled WGS sequence"/>
</dbReference>